<dbReference type="EMBL" id="GBRH01161305">
    <property type="protein sequence ID" value="JAE36591.1"/>
    <property type="molecule type" value="Transcribed_RNA"/>
</dbReference>
<evidence type="ECO:0000313" key="1">
    <source>
        <dbReference type="EMBL" id="JAE36591.1"/>
    </source>
</evidence>
<proteinExistence type="predicted"/>
<accession>A0A0A9I0P2</accession>
<sequence length="12" mass="1113">MGPAAEISGPPS</sequence>
<reference evidence="1" key="1">
    <citation type="submission" date="2014-09" db="EMBL/GenBank/DDBJ databases">
        <authorList>
            <person name="Magalhaes I.L.F."/>
            <person name="Oliveira U."/>
            <person name="Santos F.R."/>
            <person name="Vidigal T.H.D.A."/>
            <person name="Brescovit A.D."/>
            <person name="Santos A.J."/>
        </authorList>
    </citation>
    <scope>NUCLEOTIDE SEQUENCE</scope>
    <source>
        <tissue evidence="1">Shoot tissue taken approximately 20 cm above the soil surface</tissue>
    </source>
</reference>
<reference evidence="1" key="2">
    <citation type="journal article" date="2015" name="Data Brief">
        <title>Shoot transcriptome of the giant reed, Arundo donax.</title>
        <authorList>
            <person name="Barrero R.A."/>
            <person name="Guerrero F.D."/>
            <person name="Moolhuijzen P."/>
            <person name="Goolsby J.A."/>
            <person name="Tidwell J."/>
            <person name="Bellgard S.E."/>
            <person name="Bellgard M.I."/>
        </authorList>
    </citation>
    <scope>NUCLEOTIDE SEQUENCE</scope>
    <source>
        <tissue evidence="1">Shoot tissue taken approximately 20 cm above the soil surface</tissue>
    </source>
</reference>
<name>A0A0A9I0P2_ARUDO</name>
<organism evidence="1">
    <name type="scientific">Arundo donax</name>
    <name type="common">Giant reed</name>
    <name type="synonym">Donax arundinaceus</name>
    <dbReference type="NCBI Taxonomy" id="35708"/>
    <lineage>
        <taxon>Eukaryota</taxon>
        <taxon>Viridiplantae</taxon>
        <taxon>Streptophyta</taxon>
        <taxon>Embryophyta</taxon>
        <taxon>Tracheophyta</taxon>
        <taxon>Spermatophyta</taxon>
        <taxon>Magnoliopsida</taxon>
        <taxon>Liliopsida</taxon>
        <taxon>Poales</taxon>
        <taxon>Poaceae</taxon>
        <taxon>PACMAD clade</taxon>
        <taxon>Arundinoideae</taxon>
        <taxon>Arundineae</taxon>
        <taxon>Arundo</taxon>
    </lineage>
</organism>
<protein>
    <submittedName>
        <fullName evidence="1">Uncharacterized protein</fullName>
    </submittedName>
</protein>